<dbReference type="PANTHER" id="PTHR37423:SF2">
    <property type="entry name" value="MEMBRANE-BOUND LYTIC MUREIN TRANSGLYCOSYLASE C"/>
    <property type="match status" value="1"/>
</dbReference>
<dbReference type="InterPro" id="IPR006597">
    <property type="entry name" value="Sel1-like"/>
</dbReference>
<name>A0A1J5R8Y3_9ZZZZ</name>
<dbReference type="InterPro" id="IPR008258">
    <property type="entry name" value="Transglycosylase_SLT_dom_1"/>
</dbReference>
<dbReference type="SUPFAM" id="SSF81901">
    <property type="entry name" value="HCP-like"/>
    <property type="match status" value="1"/>
</dbReference>
<protein>
    <submittedName>
        <fullName evidence="2">Soluble lytic murein transglycosylase</fullName>
        <ecNumber evidence="2">4.2.2.-</ecNumber>
    </submittedName>
</protein>
<evidence type="ECO:0000313" key="2">
    <source>
        <dbReference type="EMBL" id="OIQ92486.1"/>
    </source>
</evidence>
<dbReference type="PANTHER" id="PTHR37423">
    <property type="entry name" value="SOLUBLE LYTIC MUREIN TRANSGLYCOSYLASE-RELATED"/>
    <property type="match status" value="1"/>
</dbReference>
<proteinExistence type="predicted"/>
<gene>
    <name evidence="2" type="primary">slt_12</name>
    <name evidence="2" type="ORF">GALL_255590</name>
</gene>
<evidence type="ECO:0000259" key="1">
    <source>
        <dbReference type="Pfam" id="PF01464"/>
    </source>
</evidence>
<dbReference type="CDD" id="cd16896">
    <property type="entry name" value="LT_Slt70-like"/>
    <property type="match status" value="1"/>
</dbReference>
<sequence length="301" mass="32890">MLGRSKWRWLIRLAPAMLGLLPLPSSAQQAAPSFEQESAIFALEAPRVRAMLEQASAAQAGRGQSVSPVRAAMLYCEAAGYGSAEAQYRLGKMFLAGQGLPRNIPVAATLFSIAAGNGHRGAQAMLLVTGVQAEQLPKCLTDPEHAWAGYEDQARVDIERYVDALPQDRRRVAELIRKLAPSFAVDTRLALAVASVESNFNALAHSPKNAIGVMQLIPETVMRFTVKNAYDPEQNIRGGLAYLRWLLHRFGGNRVLAVAAYNCGEGKVDRYQGVPPYPETRSYVRRVMQYLPPVAAMGQAR</sequence>
<dbReference type="Pfam" id="PF08238">
    <property type="entry name" value="Sel1"/>
    <property type="match status" value="1"/>
</dbReference>
<dbReference type="SMART" id="SM00671">
    <property type="entry name" value="SEL1"/>
    <property type="match status" value="2"/>
</dbReference>
<dbReference type="EMBL" id="MLJW01000230">
    <property type="protein sequence ID" value="OIQ92486.1"/>
    <property type="molecule type" value="Genomic_DNA"/>
</dbReference>
<feature type="domain" description="Transglycosylase SLT" evidence="1">
    <location>
        <begin position="175"/>
        <end position="273"/>
    </location>
</feature>
<reference evidence="2" key="1">
    <citation type="submission" date="2016-10" db="EMBL/GenBank/DDBJ databases">
        <title>Sequence of Gallionella enrichment culture.</title>
        <authorList>
            <person name="Poehlein A."/>
            <person name="Muehling M."/>
            <person name="Daniel R."/>
        </authorList>
    </citation>
    <scope>NUCLEOTIDE SEQUENCE</scope>
</reference>
<keyword evidence="2" id="KW-0456">Lyase</keyword>
<comment type="caution">
    <text evidence="2">The sequence shown here is derived from an EMBL/GenBank/DDBJ whole genome shotgun (WGS) entry which is preliminary data.</text>
</comment>
<dbReference type="Gene3D" id="1.10.530.10">
    <property type="match status" value="1"/>
</dbReference>
<organism evidence="2">
    <name type="scientific">mine drainage metagenome</name>
    <dbReference type="NCBI Taxonomy" id="410659"/>
    <lineage>
        <taxon>unclassified sequences</taxon>
        <taxon>metagenomes</taxon>
        <taxon>ecological metagenomes</taxon>
    </lineage>
</organism>
<dbReference type="Pfam" id="PF01464">
    <property type="entry name" value="SLT"/>
    <property type="match status" value="1"/>
</dbReference>
<accession>A0A1J5R8Y3</accession>
<dbReference type="SUPFAM" id="SSF53955">
    <property type="entry name" value="Lysozyme-like"/>
    <property type="match status" value="1"/>
</dbReference>
<dbReference type="EC" id="4.2.2.-" evidence="2"/>
<dbReference type="InterPro" id="IPR011990">
    <property type="entry name" value="TPR-like_helical_dom_sf"/>
</dbReference>
<dbReference type="InterPro" id="IPR023346">
    <property type="entry name" value="Lysozyme-like_dom_sf"/>
</dbReference>
<dbReference type="AlphaFoldDB" id="A0A1J5R8Y3"/>
<dbReference type="GO" id="GO:0016829">
    <property type="term" value="F:lyase activity"/>
    <property type="evidence" value="ECO:0007669"/>
    <property type="project" value="UniProtKB-KW"/>
</dbReference>
<dbReference type="Gene3D" id="1.25.40.10">
    <property type="entry name" value="Tetratricopeptide repeat domain"/>
    <property type="match status" value="1"/>
</dbReference>